<dbReference type="PANTHER" id="PTHR43436">
    <property type="entry name" value="ARAC-FAMILY TRANSCRIPTIONAL REGULATOR"/>
    <property type="match status" value="1"/>
</dbReference>
<evidence type="ECO:0000256" key="1">
    <source>
        <dbReference type="ARBA" id="ARBA00023015"/>
    </source>
</evidence>
<comment type="caution">
    <text evidence="4">The sequence shown here is derived from an EMBL/GenBank/DDBJ whole genome shotgun (WGS) entry which is preliminary data.</text>
</comment>
<dbReference type="PANTHER" id="PTHR43436:SF1">
    <property type="entry name" value="TRANSCRIPTIONAL REGULATORY PROTEIN"/>
    <property type="match status" value="1"/>
</dbReference>
<evidence type="ECO:0000259" key="3">
    <source>
        <dbReference type="PROSITE" id="PS01124"/>
    </source>
</evidence>
<dbReference type="EMBL" id="JBGFTR010000016">
    <property type="protein sequence ID" value="MFH7565868.1"/>
    <property type="molecule type" value="Genomic_DNA"/>
</dbReference>
<dbReference type="Proteomes" id="UP001610706">
    <property type="component" value="Unassembled WGS sequence"/>
</dbReference>
<proteinExistence type="predicted"/>
<dbReference type="SUPFAM" id="SSF46689">
    <property type="entry name" value="Homeodomain-like"/>
    <property type="match status" value="2"/>
</dbReference>
<dbReference type="RefSeq" id="WP_395545550.1">
    <property type="nucleotide sequence ID" value="NZ_CP166302.1"/>
</dbReference>
<reference evidence="4 5" key="1">
    <citation type="submission" date="2024-08" db="EMBL/GenBank/DDBJ databases">
        <title>Oceanimonas smirnovii Genome sequencing and assembly.</title>
        <authorList>
            <person name="Tang B."/>
        </authorList>
    </citation>
    <scope>NUCLEOTIDE SEQUENCE [LARGE SCALE GENOMIC DNA]</scope>
    <source>
        <strain evidence="4 5">OS2020-119</strain>
    </source>
</reference>
<evidence type="ECO:0000313" key="5">
    <source>
        <dbReference type="Proteomes" id="UP001610706"/>
    </source>
</evidence>
<dbReference type="InterPro" id="IPR009057">
    <property type="entry name" value="Homeodomain-like_sf"/>
</dbReference>
<organism evidence="4 5">
    <name type="scientific">Oceanimonas smirnovii</name>
    <dbReference type="NCBI Taxonomy" id="264574"/>
    <lineage>
        <taxon>Bacteria</taxon>
        <taxon>Pseudomonadati</taxon>
        <taxon>Pseudomonadota</taxon>
        <taxon>Gammaproteobacteria</taxon>
        <taxon>Aeromonadales</taxon>
        <taxon>Aeromonadaceae</taxon>
        <taxon>Oceanimonas</taxon>
    </lineage>
</organism>
<dbReference type="InterPro" id="IPR009594">
    <property type="entry name" value="Tscrpt_reg_HTH_AraC_N"/>
</dbReference>
<evidence type="ECO:0000256" key="2">
    <source>
        <dbReference type="ARBA" id="ARBA00023163"/>
    </source>
</evidence>
<keyword evidence="5" id="KW-1185">Reference proteome</keyword>
<name>A0ABW7P304_9GAMM</name>
<evidence type="ECO:0000313" key="4">
    <source>
        <dbReference type="EMBL" id="MFH7565868.1"/>
    </source>
</evidence>
<dbReference type="SMART" id="SM00342">
    <property type="entry name" value="HTH_ARAC"/>
    <property type="match status" value="1"/>
</dbReference>
<protein>
    <submittedName>
        <fullName evidence="4">AraC family transcriptional regulator</fullName>
    </submittedName>
</protein>
<accession>A0ABW7P304</accession>
<keyword evidence="2" id="KW-0804">Transcription</keyword>
<sequence length="300" mass="33223">MTSATDRLVWLIDELVENDGDEECIIPGVRLFKRREKTGPQACLLASGLGVVLQGDKRLQVGNESYQASAGHGVMSSADLPIQHMVTRADTGSPYLGVWLELDLKTVARLAADISPGARVCTNRQCLMIEPLDEGLLDALSRLLGLLQTPELREPLVPLIKQEIIVRLLNGPQGPLLRQLVTQGSNLQRINAVLAQLRQNFSAPVDITALANRAHMSQSSFRQYFRIVTGMSPLQYLKQMRLLEARQLMLTESLDAATAGLRVGYESPSQFNREYARFFGEPPLRDIKRLRAGDEPGALR</sequence>
<dbReference type="PROSITE" id="PS01124">
    <property type="entry name" value="HTH_ARAC_FAMILY_2"/>
    <property type="match status" value="1"/>
</dbReference>
<dbReference type="Pfam" id="PF12833">
    <property type="entry name" value="HTH_18"/>
    <property type="match status" value="1"/>
</dbReference>
<keyword evidence="1" id="KW-0805">Transcription regulation</keyword>
<feature type="domain" description="HTH araC/xylS-type" evidence="3">
    <location>
        <begin position="191"/>
        <end position="289"/>
    </location>
</feature>
<dbReference type="Pfam" id="PF06719">
    <property type="entry name" value="AraC_N"/>
    <property type="match status" value="1"/>
</dbReference>
<dbReference type="Gene3D" id="1.10.10.60">
    <property type="entry name" value="Homeodomain-like"/>
    <property type="match status" value="1"/>
</dbReference>
<dbReference type="InterPro" id="IPR018060">
    <property type="entry name" value="HTH_AraC"/>
</dbReference>
<gene>
    <name evidence="4" type="ORF">AB9R89_11095</name>
</gene>